<reference evidence="2" key="1">
    <citation type="submission" date="2014-04" db="EMBL/GenBank/DDBJ databases">
        <title>Evolutionary Origins and Diversification of the Mycorrhizal Mutualists.</title>
        <authorList>
            <consortium name="DOE Joint Genome Institute"/>
            <consortium name="Mycorrhizal Genomics Consortium"/>
            <person name="Kohler A."/>
            <person name="Kuo A."/>
            <person name="Nagy L.G."/>
            <person name="Floudas D."/>
            <person name="Copeland A."/>
            <person name="Barry K.W."/>
            <person name="Cichocki N."/>
            <person name="Veneault-Fourrey C."/>
            <person name="LaButti K."/>
            <person name="Lindquist E.A."/>
            <person name="Lipzen A."/>
            <person name="Lundell T."/>
            <person name="Morin E."/>
            <person name="Murat C."/>
            <person name="Riley R."/>
            <person name="Ohm R."/>
            <person name="Sun H."/>
            <person name="Tunlid A."/>
            <person name="Henrissat B."/>
            <person name="Grigoriev I.V."/>
            <person name="Hibbett D.S."/>
            <person name="Martin F."/>
        </authorList>
    </citation>
    <scope>NUCLEOTIDE SEQUENCE [LARGE SCALE GENOMIC DNA]</scope>
    <source>
        <strain evidence="2">FD-334 SS-4</strain>
    </source>
</reference>
<name>A0A0D2LZR8_HYPSF</name>
<protein>
    <recommendedName>
        <fullName evidence="3">F-box domain-containing protein</fullName>
    </recommendedName>
</protein>
<organism evidence="1 2">
    <name type="scientific">Hypholoma sublateritium (strain FD-334 SS-4)</name>
    <dbReference type="NCBI Taxonomy" id="945553"/>
    <lineage>
        <taxon>Eukaryota</taxon>
        <taxon>Fungi</taxon>
        <taxon>Dikarya</taxon>
        <taxon>Basidiomycota</taxon>
        <taxon>Agaricomycotina</taxon>
        <taxon>Agaricomycetes</taxon>
        <taxon>Agaricomycetidae</taxon>
        <taxon>Agaricales</taxon>
        <taxon>Agaricineae</taxon>
        <taxon>Strophariaceae</taxon>
        <taxon>Hypholoma</taxon>
    </lineage>
</organism>
<dbReference type="InterPro" id="IPR032675">
    <property type="entry name" value="LRR_dom_sf"/>
</dbReference>
<dbReference type="Proteomes" id="UP000054270">
    <property type="component" value="Unassembled WGS sequence"/>
</dbReference>
<keyword evidence="2" id="KW-1185">Reference proteome</keyword>
<gene>
    <name evidence="1" type="ORF">HYPSUDRAFT_71356</name>
</gene>
<sequence>MRARDGRADSYISLPLPAPLLSVPIPRLRVNSNLNSLWNHPLAMNPKSPLANLHPELIFLIASYLPLHCKPATLLSLALANRKLHDTVGLQCLYRSVVLRDADIALIFLQKIQIDNSLGTKIREIYISLTPDALSKCYSSIELFIQLVKAGALPLIHSLEIRQQSESRLSRLPFFPAGFINILLKKCPRLRALSVFGFLDYEEGQLKSSGLYDFALFRGFQKIGVANISPSVAGNKDLEYMFRNIPHLTSCIQYLHIDLQKSKRLFSVSAIFNLTFSRLTSLVLGGISIRMGDEHNLIRTEAMEFWRRHPHLERLELIDRLNKKTLFHDDTSVEILPNLKHLKCGFADALALANILHRLSTLSIIRSTNSQVPYLLRSVLPNGLPNLKSLEIHQTPGYYSAIPQFAKGVMWHEDENGIFHTGRPYLNGWNVTENFMHSIARGAPGVQELGLHGNPLSPKDITKITPALSTLQSLERLYYDGSLQAPESEGINLGAVPEFIQTARSLADSCPQLSMVTDMCMPILPYVSAMISRAEDGTVSTIIANMNGRGLQIGREHDAFLSNHCKWFSK</sequence>
<dbReference type="Gene3D" id="3.80.10.10">
    <property type="entry name" value="Ribonuclease Inhibitor"/>
    <property type="match status" value="1"/>
</dbReference>
<proteinExistence type="predicted"/>
<dbReference type="PANTHER" id="PTHR38926:SF5">
    <property type="entry name" value="F-BOX AND LEUCINE-RICH REPEAT PROTEIN 6"/>
    <property type="match status" value="1"/>
</dbReference>
<evidence type="ECO:0008006" key="3">
    <source>
        <dbReference type="Google" id="ProtNLM"/>
    </source>
</evidence>
<dbReference type="SUPFAM" id="SSF52047">
    <property type="entry name" value="RNI-like"/>
    <property type="match status" value="1"/>
</dbReference>
<dbReference type="AlphaFoldDB" id="A0A0D2LZR8"/>
<evidence type="ECO:0000313" key="1">
    <source>
        <dbReference type="EMBL" id="KJA16423.1"/>
    </source>
</evidence>
<dbReference type="EMBL" id="KN817621">
    <property type="protein sequence ID" value="KJA16423.1"/>
    <property type="molecule type" value="Genomic_DNA"/>
</dbReference>
<accession>A0A0D2LZR8</accession>
<evidence type="ECO:0000313" key="2">
    <source>
        <dbReference type="Proteomes" id="UP000054270"/>
    </source>
</evidence>
<dbReference type="PANTHER" id="PTHR38926">
    <property type="entry name" value="F-BOX DOMAIN CONTAINING PROTEIN, EXPRESSED"/>
    <property type="match status" value="1"/>
</dbReference>